<dbReference type="SUPFAM" id="SSF47413">
    <property type="entry name" value="lambda repressor-like DNA-binding domains"/>
    <property type="match status" value="1"/>
</dbReference>
<dbReference type="Gene3D" id="1.25.40.10">
    <property type="entry name" value="Tetratricopeptide repeat domain"/>
    <property type="match status" value="1"/>
</dbReference>
<evidence type="ECO:0000259" key="1">
    <source>
        <dbReference type="PROSITE" id="PS50943"/>
    </source>
</evidence>
<evidence type="ECO:0000313" key="2">
    <source>
        <dbReference type="EMBL" id="KRK13159.1"/>
    </source>
</evidence>
<dbReference type="InterPro" id="IPR001387">
    <property type="entry name" value="Cro/C1-type_HTH"/>
</dbReference>
<protein>
    <submittedName>
        <fullName evidence="2">XRE family transcriptional regulator</fullName>
    </submittedName>
</protein>
<proteinExistence type="predicted"/>
<dbReference type="CDD" id="cd00093">
    <property type="entry name" value="HTH_XRE"/>
    <property type="match status" value="1"/>
</dbReference>
<gene>
    <name evidence="2" type="ORF">FD51_GL001355</name>
</gene>
<dbReference type="SMART" id="SM00530">
    <property type="entry name" value="HTH_XRE"/>
    <property type="match status" value="1"/>
</dbReference>
<dbReference type="AlphaFoldDB" id="A0A0R1F3T2"/>
<dbReference type="InterPro" id="IPR053163">
    <property type="entry name" value="HTH-type_regulator_Rgg"/>
</dbReference>
<dbReference type="PANTHER" id="PTHR37038">
    <property type="entry name" value="TRANSCRIPTIONAL REGULATOR-RELATED"/>
    <property type="match status" value="1"/>
</dbReference>
<dbReference type="InterPro" id="IPR010982">
    <property type="entry name" value="Lambda_DNA-bd_dom_sf"/>
</dbReference>
<dbReference type="RefSeq" id="WP_010490463.1">
    <property type="nucleotide sequence ID" value="NZ_AZCT01000002.1"/>
</dbReference>
<dbReference type="Pfam" id="PF01381">
    <property type="entry name" value="HTH_3"/>
    <property type="match status" value="1"/>
</dbReference>
<organism evidence="2 3">
    <name type="scientific">Lacticaseibacillus zeae DSM 20178 = KCTC 3804</name>
    <dbReference type="NCBI Taxonomy" id="1423816"/>
    <lineage>
        <taxon>Bacteria</taxon>
        <taxon>Bacillati</taxon>
        <taxon>Bacillota</taxon>
        <taxon>Bacilli</taxon>
        <taxon>Lactobacillales</taxon>
        <taxon>Lactobacillaceae</taxon>
        <taxon>Lacticaseibacillus</taxon>
    </lineage>
</organism>
<evidence type="ECO:0000313" key="3">
    <source>
        <dbReference type="Proteomes" id="UP000051984"/>
    </source>
</evidence>
<dbReference type="InterPro" id="IPR011990">
    <property type="entry name" value="TPR-like_helical_dom_sf"/>
</dbReference>
<feature type="domain" description="HTH cro/C1-type" evidence="1">
    <location>
        <begin position="7"/>
        <end position="60"/>
    </location>
</feature>
<accession>A0A0R1F3T2</accession>
<reference evidence="2 3" key="1">
    <citation type="journal article" date="2015" name="Genome Announc.">
        <title>Expanding the biotechnology potential of lactobacilli through comparative genomics of 213 strains and associated genera.</title>
        <authorList>
            <person name="Sun Z."/>
            <person name="Harris H.M."/>
            <person name="McCann A."/>
            <person name="Guo C."/>
            <person name="Argimon S."/>
            <person name="Zhang W."/>
            <person name="Yang X."/>
            <person name="Jeffery I.B."/>
            <person name="Cooney J.C."/>
            <person name="Kagawa T.F."/>
            <person name="Liu W."/>
            <person name="Song Y."/>
            <person name="Salvetti E."/>
            <person name="Wrobel A."/>
            <person name="Rasinkangas P."/>
            <person name="Parkhill J."/>
            <person name="Rea M.C."/>
            <person name="O'Sullivan O."/>
            <person name="Ritari J."/>
            <person name="Douillard F.P."/>
            <person name="Paul Ross R."/>
            <person name="Yang R."/>
            <person name="Briner A.E."/>
            <person name="Felis G.E."/>
            <person name="de Vos W.M."/>
            <person name="Barrangou R."/>
            <person name="Klaenhammer T.R."/>
            <person name="Caufield P.W."/>
            <person name="Cui Y."/>
            <person name="Zhang H."/>
            <person name="O'Toole P.W."/>
        </authorList>
    </citation>
    <scope>NUCLEOTIDE SEQUENCE [LARGE SCALE GENOMIC DNA]</scope>
    <source>
        <strain evidence="2 3">DSM 20178</strain>
    </source>
</reference>
<dbReference type="eggNOG" id="COG1396">
    <property type="taxonomic scope" value="Bacteria"/>
</dbReference>
<dbReference type="PATRIC" id="fig|1423816.3.peg.1416"/>
<dbReference type="GO" id="GO:0003677">
    <property type="term" value="F:DNA binding"/>
    <property type="evidence" value="ECO:0007669"/>
    <property type="project" value="InterPro"/>
</dbReference>
<sequence length="282" mass="31438">MTIGEQFKRLRKERRLTLKEAAGDIVSVSSLSKFENGTSQLAADRFFLLLDRLNLDWDAFTPSRSDAPLPFLHRYLVAAQQADVQALAGILRQLPLANTNQRLLLHLTLHNHAPERFSVLARERKQAWSLLTHTTEWSLLLRLIALQLTGIIAMKDLEGLIKAIASQVKTPNTPQDHLNLANRAFLTASLRYIAAGQLDNAQETLGLIRQATVGDMGVEFQIACTKRLVMIYSPDKSMAVRGWQELAQLKALLNEVAAPDWTASWLPALEALAEAKRCGKEA</sequence>
<dbReference type="PROSITE" id="PS50943">
    <property type="entry name" value="HTH_CROC1"/>
    <property type="match status" value="1"/>
</dbReference>
<comment type="caution">
    <text evidence="2">The sequence shown here is derived from an EMBL/GenBank/DDBJ whole genome shotgun (WGS) entry which is preliminary data.</text>
</comment>
<dbReference type="EMBL" id="AZCT01000002">
    <property type="protein sequence ID" value="KRK13159.1"/>
    <property type="molecule type" value="Genomic_DNA"/>
</dbReference>
<dbReference type="Proteomes" id="UP000051984">
    <property type="component" value="Unassembled WGS sequence"/>
</dbReference>
<name>A0A0R1F3T2_LACZE</name>